<evidence type="ECO:0000313" key="9">
    <source>
        <dbReference type="Proteomes" id="UP001555786"/>
    </source>
</evidence>
<dbReference type="Proteomes" id="UP001555786">
    <property type="component" value="Unassembled WGS sequence"/>
</dbReference>
<proteinExistence type="predicted"/>
<organism evidence="8 9">
    <name type="scientific">Labrys neptuniae</name>
    <dbReference type="NCBI Taxonomy" id="376174"/>
    <lineage>
        <taxon>Bacteria</taxon>
        <taxon>Pseudomonadati</taxon>
        <taxon>Pseudomonadota</taxon>
        <taxon>Alphaproteobacteria</taxon>
        <taxon>Hyphomicrobiales</taxon>
        <taxon>Xanthobacteraceae</taxon>
        <taxon>Labrys</taxon>
    </lineage>
</organism>
<keyword evidence="4 6" id="KW-1133">Transmembrane helix</keyword>
<dbReference type="Gene3D" id="1.20.1720.10">
    <property type="entry name" value="Multidrug resistance protein D"/>
    <property type="match status" value="1"/>
</dbReference>
<feature type="transmembrane region" description="Helical" evidence="6">
    <location>
        <begin position="445"/>
        <end position="468"/>
    </location>
</feature>
<name>A0ABV3PGB5_9HYPH</name>
<evidence type="ECO:0000259" key="7">
    <source>
        <dbReference type="PROSITE" id="PS50850"/>
    </source>
</evidence>
<comment type="caution">
    <text evidence="8">The sequence shown here is derived from an EMBL/GenBank/DDBJ whole genome shotgun (WGS) entry which is preliminary data.</text>
</comment>
<protein>
    <submittedName>
        <fullName evidence="8">MFS transporter</fullName>
    </submittedName>
</protein>
<feature type="transmembrane region" description="Helical" evidence="6">
    <location>
        <begin position="162"/>
        <end position="184"/>
    </location>
</feature>
<evidence type="ECO:0000256" key="1">
    <source>
        <dbReference type="ARBA" id="ARBA00004141"/>
    </source>
</evidence>
<feature type="transmembrane region" description="Helical" evidence="6">
    <location>
        <begin position="131"/>
        <end position="150"/>
    </location>
</feature>
<feature type="transmembrane region" description="Helical" evidence="6">
    <location>
        <begin position="323"/>
        <end position="343"/>
    </location>
</feature>
<feature type="transmembrane region" description="Helical" evidence="6">
    <location>
        <begin position="190"/>
        <end position="210"/>
    </location>
</feature>
<feature type="transmembrane region" description="Helical" evidence="6">
    <location>
        <begin position="286"/>
        <end position="311"/>
    </location>
</feature>
<feature type="transmembrane region" description="Helical" evidence="6">
    <location>
        <begin position="419"/>
        <end position="439"/>
    </location>
</feature>
<accession>A0ABV3PGB5</accession>
<reference evidence="8 9" key="1">
    <citation type="submission" date="2024-07" db="EMBL/GenBank/DDBJ databases">
        <title>Description of Labrys sedimenti sp. nov., isolated from a diclofenac-degrading enrichment culture.</title>
        <authorList>
            <person name="Tancsics A."/>
            <person name="Csepanyi A."/>
        </authorList>
    </citation>
    <scope>NUCLEOTIDE SEQUENCE [LARGE SCALE GENOMIC DNA]</scope>
    <source>
        <strain evidence="8 9">LMG 23578</strain>
    </source>
</reference>
<dbReference type="RefSeq" id="WP_367622984.1">
    <property type="nucleotide sequence ID" value="NZ_JBFNQD010000001.1"/>
</dbReference>
<keyword evidence="3 6" id="KW-0812">Transmembrane</keyword>
<evidence type="ECO:0000256" key="5">
    <source>
        <dbReference type="ARBA" id="ARBA00023136"/>
    </source>
</evidence>
<dbReference type="EMBL" id="JBFNQD010000001">
    <property type="protein sequence ID" value="MEW9304651.1"/>
    <property type="molecule type" value="Genomic_DNA"/>
</dbReference>
<dbReference type="InterPro" id="IPR020846">
    <property type="entry name" value="MFS_dom"/>
</dbReference>
<evidence type="ECO:0000256" key="4">
    <source>
        <dbReference type="ARBA" id="ARBA00022989"/>
    </source>
</evidence>
<keyword evidence="9" id="KW-1185">Reference proteome</keyword>
<dbReference type="PANTHER" id="PTHR42718:SF9">
    <property type="entry name" value="MAJOR FACILITATOR SUPERFAMILY MULTIDRUG TRANSPORTER MFSC"/>
    <property type="match status" value="1"/>
</dbReference>
<evidence type="ECO:0000256" key="6">
    <source>
        <dbReference type="SAM" id="Phobius"/>
    </source>
</evidence>
<dbReference type="InterPro" id="IPR011701">
    <property type="entry name" value="MFS"/>
</dbReference>
<evidence type="ECO:0000256" key="2">
    <source>
        <dbReference type="ARBA" id="ARBA00022448"/>
    </source>
</evidence>
<dbReference type="PANTHER" id="PTHR42718">
    <property type="entry name" value="MAJOR FACILITATOR SUPERFAMILY MULTIDRUG TRANSPORTER MFSC"/>
    <property type="match status" value="1"/>
</dbReference>
<dbReference type="InterPro" id="IPR036259">
    <property type="entry name" value="MFS_trans_sf"/>
</dbReference>
<feature type="transmembrane region" description="Helical" evidence="6">
    <location>
        <begin position="222"/>
        <end position="242"/>
    </location>
</feature>
<sequence>MAVRRASSLWRLPGMECMHASNPSHLRLRHRNLALVTLCLAVLIAQVDTAVVNLAVRRIGQAFSSGLDALQWVVDGYNLVYAVMLLTGGLLADLKGRRLIFMAGAAIFTAASLLCAFSPTIGVLIAARATAGLGAALLMPSSLAILRVMWPDQAERGRALGIWAACNGVAMAIGPTLGGALLHAFGWPSIFLVVVPIGLAALVLAALVIPESADPQERHFDGGAQAFGAAALGGFAFAAIAMREMPPVALIAAFLAMVSLFSFITIERRHGHRAMVPLDIFENTTFRGTVTATAGMTFGMYGTLFLLPLFWQEAGRLSPAMAGLALMPMAAVFVLVSPFSGFLGRRIGTRMMTGGGVAIIGCGLLSIAAGAHHVSILPAEIGLAFTGLGMGMATGPLMGEAVGAVASARAGTASAIINVPRMVGATVGVAVLGSLYAVLGGGAAGLAGAMTMGGLVQIFAAASAWRAAALRKPAGRRA</sequence>
<dbReference type="SUPFAM" id="SSF103473">
    <property type="entry name" value="MFS general substrate transporter"/>
    <property type="match status" value="1"/>
</dbReference>
<evidence type="ECO:0000313" key="8">
    <source>
        <dbReference type="EMBL" id="MEW9304651.1"/>
    </source>
</evidence>
<feature type="domain" description="Major facilitator superfamily (MFS) profile" evidence="7">
    <location>
        <begin position="34"/>
        <end position="466"/>
    </location>
</feature>
<dbReference type="Pfam" id="PF07690">
    <property type="entry name" value="MFS_1"/>
    <property type="match status" value="1"/>
</dbReference>
<feature type="transmembrane region" description="Helical" evidence="6">
    <location>
        <begin position="73"/>
        <end position="92"/>
    </location>
</feature>
<dbReference type="PROSITE" id="PS50850">
    <property type="entry name" value="MFS"/>
    <property type="match status" value="1"/>
</dbReference>
<feature type="transmembrane region" description="Helical" evidence="6">
    <location>
        <begin position="99"/>
        <end position="125"/>
    </location>
</feature>
<keyword evidence="5 6" id="KW-0472">Membrane</keyword>
<keyword evidence="2" id="KW-0813">Transport</keyword>
<feature type="transmembrane region" description="Helical" evidence="6">
    <location>
        <begin position="381"/>
        <end position="407"/>
    </location>
</feature>
<gene>
    <name evidence="8" type="ORF">ABXS05_03830</name>
</gene>
<evidence type="ECO:0000256" key="3">
    <source>
        <dbReference type="ARBA" id="ARBA00022692"/>
    </source>
</evidence>
<feature type="transmembrane region" description="Helical" evidence="6">
    <location>
        <begin position="355"/>
        <end position="375"/>
    </location>
</feature>
<dbReference type="Gene3D" id="1.20.1250.20">
    <property type="entry name" value="MFS general substrate transporter like domains"/>
    <property type="match status" value="1"/>
</dbReference>
<dbReference type="CDD" id="cd17321">
    <property type="entry name" value="MFS_MMR_MDR_like"/>
    <property type="match status" value="1"/>
</dbReference>
<comment type="subcellular location">
    <subcellularLocation>
        <location evidence="1">Membrane</location>
        <topology evidence="1">Multi-pass membrane protein</topology>
    </subcellularLocation>
</comment>
<feature type="transmembrane region" description="Helical" evidence="6">
    <location>
        <begin position="248"/>
        <end position="266"/>
    </location>
</feature>